<sequence length="91" mass="10466">MATVRFLQQGEARNRTLYDLQDRVRIQGWLVPASLMPDDLADLTVQRIGVRDRLTMDLASDLLDDLRDAPQYLERLTAPMPDAGRRSAFHR</sequence>
<dbReference type="SUPFAM" id="SSF53383">
    <property type="entry name" value="PLP-dependent transferases"/>
    <property type="match status" value="1"/>
</dbReference>
<accession>A0ABU1FG21</accession>
<evidence type="ECO:0000313" key="1">
    <source>
        <dbReference type="EMBL" id="MDR5690698.1"/>
    </source>
</evidence>
<organism evidence="1 2">
    <name type="scientific">Agromyces indicus</name>
    <dbReference type="NCBI Taxonomy" id="758919"/>
    <lineage>
        <taxon>Bacteria</taxon>
        <taxon>Bacillati</taxon>
        <taxon>Actinomycetota</taxon>
        <taxon>Actinomycetes</taxon>
        <taxon>Micrococcales</taxon>
        <taxon>Microbacteriaceae</taxon>
        <taxon>Agromyces</taxon>
    </lineage>
</organism>
<evidence type="ECO:0000313" key="2">
    <source>
        <dbReference type="Proteomes" id="UP001260072"/>
    </source>
</evidence>
<dbReference type="InterPro" id="IPR015424">
    <property type="entry name" value="PyrdxlP-dep_Trfase"/>
</dbReference>
<gene>
    <name evidence="1" type="ORF">RH861_01325</name>
</gene>
<comment type="caution">
    <text evidence="1">The sequence shown here is derived from an EMBL/GenBank/DDBJ whole genome shotgun (WGS) entry which is preliminary data.</text>
</comment>
<name>A0ABU1FG21_9MICO</name>
<dbReference type="Gene3D" id="3.90.1150.160">
    <property type="match status" value="1"/>
</dbReference>
<dbReference type="EMBL" id="JAVKGS010000001">
    <property type="protein sequence ID" value="MDR5690698.1"/>
    <property type="molecule type" value="Genomic_DNA"/>
</dbReference>
<dbReference type="Proteomes" id="UP001260072">
    <property type="component" value="Unassembled WGS sequence"/>
</dbReference>
<keyword evidence="2" id="KW-1185">Reference proteome</keyword>
<dbReference type="RefSeq" id="WP_344757679.1">
    <property type="nucleotide sequence ID" value="NZ_BAABBS010000001.1"/>
</dbReference>
<reference evidence="2" key="1">
    <citation type="submission" date="2023-07" db="EMBL/GenBank/DDBJ databases">
        <title>Description of three actinobacteria isolated from air of manufacturing shop in a pharmaceutical factory.</title>
        <authorList>
            <person name="Zhang D.-F."/>
        </authorList>
    </citation>
    <scope>NUCLEOTIDE SEQUENCE [LARGE SCALE GENOMIC DNA]</scope>
    <source>
        <strain evidence="2">CCTCC AB 2011122</strain>
    </source>
</reference>
<proteinExistence type="predicted"/>
<protein>
    <submittedName>
        <fullName evidence="1">Uncharacterized protein</fullName>
    </submittedName>
</protein>